<evidence type="ECO:0000256" key="8">
    <source>
        <dbReference type="ARBA" id="ARBA00023163"/>
    </source>
</evidence>
<dbReference type="Pfam" id="PF00850">
    <property type="entry name" value="Hist_deacetyl"/>
    <property type="match status" value="1"/>
</dbReference>
<proteinExistence type="inferred from homology"/>
<keyword evidence="5" id="KW-0378">Hydrolase</keyword>
<evidence type="ECO:0000256" key="9">
    <source>
        <dbReference type="ARBA" id="ARBA00023242"/>
    </source>
</evidence>
<comment type="subcellular location">
    <subcellularLocation>
        <location evidence="1">Nucleus</location>
    </subcellularLocation>
</comment>
<gene>
    <name evidence="11" type="primary">HDAC8</name>
    <name evidence="11" type="ORF">HK100_004087</name>
</gene>
<evidence type="ECO:0000256" key="4">
    <source>
        <dbReference type="ARBA" id="ARBA00022491"/>
    </source>
</evidence>
<keyword evidence="4" id="KW-0678">Repressor</keyword>
<keyword evidence="7" id="KW-0805">Transcription regulation</keyword>
<dbReference type="SUPFAM" id="SSF52768">
    <property type="entry name" value="Arginase/deacetylase"/>
    <property type="match status" value="1"/>
</dbReference>
<feature type="domain" description="Histone deacetylase" evidence="10">
    <location>
        <begin position="22"/>
        <end position="330"/>
    </location>
</feature>
<dbReference type="EMBL" id="JADGJH010002067">
    <property type="protein sequence ID" value="KAJ3104232.1"/>
    <property type="molecule type" value="Genomic_DNA"/>
</dbReference>
<dbReference type="PANTHER" id="PTHR10625:SF14">
    <property type="entry name" value="HISTONE DEACETYLASE 8"/>
    <property type="match status" value="1"/>
</dbReference>
<keyword evidence="12" id="KW-1185">Reference proteome</keyword>
<evidence type="ECO:0000313" key="12">
    <source>
        <dbReference type="Proteomes" id="UP001211907"/>
    </source>
</evidence>
<protein>
    <recommendedName>
        <fullName evidence="3">histone deacetylase</fullName>
        <ecNumber evidence="3">3.5.1.98</ecNumber>
    </recommendedName>
</protein>
<organism evidence="11 12">
    <name type="scientific">Physocladia obscura</name>
    <dbReference type="NCBI Taxonomy" id="109957"/>
    <lineage>
        <taxon>Eukaryota</taxon>
        <taxon>Fungi</taxon>
        <taxon>Fungi incertae sedis</taxon>
        <taxon>Chytridiomycota</taxon>
        <taxon>Chytridiomycota incertae sedis</taxon>
        <taxon>Chytridiomycetes</taxon>
        <taxon>Chytridiales</taxon>
        <taxon>Chytriomycetaceae</taxon>
        <taxon>Physocladia</taxon>
    </lineage>
</organism>
<evidence type="ECO:0000256" key="2">
    <source>
        <dbReference type="ARBA" id="ARBA00006457"/>
    </source>
</evidence>
<dbReference type="GO" id="GO:0005634">
    <property type="term" value="C:nucleus"/>
    <property type="evidence" value="ECO:0007669"/>
    <property type="project" value="UniProtKB-SubCell"/>
</dbReference>
<evidence type="ECO:0000256" key="7">
    <source>
        <dbReference type="ARBA" id="ARBA00023015"/>
    </source>
</evidence>
<dbReference type="PANTHER" id="PTHR10625">
    <property type="entry name" value="HISTONE DEACETYLASE HDAC1-RELATED"/>
    <property type="match status" value="1"/>
</dbReference>
<dbReference type="Gene3D" id="3.40.800.20">
    <property type="entry name" value="Histone deacetylase domain"/>
    <property type="match status" value="1"/>
</dbReference>
<reference evidence="11" key="1">
    <citation type="submission" date="2020-05" db="EMBL/GenBank/DDBJ databases">
        <title>Phylogenomic resolution of chytrid fungi.</title>
        <authorList>
            <person name="Stajich J.E."/>
            <person name="Amses K."/>
            <person name="Simmons R."/>
            <person name="Seto K."/>
            <person name="Myers J."/>
            <person name="Bonds A."/>
            <person name="Quandt C.A."/>
            <person name="Barry K."/>
            <person name="Liu P."/>
            <person name="Grigoriev I."/>
            <person name="Longcore J.E."/>
            <person name="James T.Y."/>
        </authorList>
    </citation>
    <scope>NUCLEOTIDE SEQUENCE</scope>
    <source>
        <strain evidence="11">JEL0513</strain>
    </source>
</reference>
<dbReference type="AlphaFoldDB" id="A0AAD5SVG6"/>
<dbReference type="GO" id="GO:0141221">
    <property type="term" value="F:histone deacetylase activity, hydrolytic mechanism"/>
    <property type="evidence" value="ECO:0007669"/>
    <property type="project" value="UniProtKB-EC"/>
</dbReference>
<evidence type="ECO:0000256" key="1">
    <source>
        <dbReference type="ARBA" id="ARBA00004123"/>
    </source>
</evidence>
<dbReference type="GO" id="GO:0031507">
    <property type="term" value="P:heterochromatin formation"/>
    <property type="evidence" value="ECO:0007669"/>
    <property type="project" value="TreeGrafter"/>
</dbReference>
<keyword evidence="9" id="KW-0539">Nucleus</keyword>
<dbReference type="Proteomes" id="UP001211907">
    <property type="component" value="Unassembled WGS sequence"/>
</dbReference>
<evidence type="ECO:0000256" key="3">
    <source>
        <dbReference type="ARBA" id="ARBA00012111"/>
    </source>
</evidence>
<comment type="similarity">
    <text evidence="2">Belongs to the histone deacetylase family. HD type 1 subfamily.</text>
</comment>
<dbReference type="InterPro" id="IPR037138">
    <property type="entry name" value="His_deacetylse_dom_sf"/>
</dbReference>
<dbReference type="InterPro" id="IPR023801">
    <property type="entry name" value="His_deacetylse_dom"/>
</dbReference>
<dbReference type="InterPro" id="IPR023696">
    <property type="entry name" value="Ureohydrolase_dom_sf"/>
</dbReference>
<dbReference type="InterPro" id="IPR000286">
    <property type="entry name" value="HDACs"/>
</dbReference>
<dbReference type="EC" id="3.5.1.98" evidence="3"/>
<evidence type="ECO:0000256" key="6">
    <source>
        <dbReference type="ARBA" id="ARBA00022853"/>
    </source>
</evidence>
<evidence type="ECO:0000259" key="10">
    <source>
        <dbReference type="Pfam" id="PF00850"/>
    </source>
</evidence>
<accession>A0AAD5SVG6</accession>
<keyword evidence="6" id="KW-0156">Chromatin regulator</keyword>
<dbReference type="PRINTS" id="PR01270">
    <property type="entry name" value="HDASUPER"/>
</dbReference>
<name>A0AAD5SVG6_9FUNG</name>
<evidence type="ECO:0000313" key="11">
    <source>
        <dbReference type="EMBL" id="KAJ3104232.1"/>
    </source>
</evidence>
<evidence type="ECO:0000256" key="5">
    <source>
        <dbReference type="ARBA" id="ARBA00022801"/>
    </source>
</evidence>
<comment type="caution">
    <text evidence="11">The sequence shown here is derived from an EMBL/GenBank/DDBJ whole genome shotgun (WGS) entry which is preliminary data.</text>
</comment>
<sequence length="407" mass="45145">MKKQRVGYIYSQTATVITSKLPSNIGRSRRVHALALDAFAMHGKLIIVPPVPASRNDFLAFHSIEFVNALMAAETQLDEMEENFAENLDFFEEFGLLYDCPVFPGLAEYVRTVAGGTLTATRLLINREADVAIHWDGGRHHAHREMASGFCYINDIVLGILDLHSAGFKRVLYIDLDIHHCDGVESAFEYTSKVFRASFHMHQPGFFPGTGSPESTGVGKGANHALNTPLPPHTTSHDFIENVTQTVSQILEFLYSRPDALVVQCGMDGCRRDPLVPNGWNLDAFAVGDCVAAILQLVWPKKAEKLVPVLLLGGGGYDSQMAARGWTYTTMRVLEIVNEYQDAIKRLSGANETLSAEPEDANSGILNNKTEENLKGDAEMDYYKLEIPDHEFGEEYAPHYTLYESNA</sequence>
<keyword evidence="8" id="KW-0804">Transcription</keyword>